<dbReference type="Pfam" id="PF07690">
    <property type="entry name" value="MFS_1"/>
    <property type="match status" value="1"/>
</dbReference>
<dbReference type="CDD" id="cd17320">
    <property type="entry name" value="MFS_MdfA_MDR_like"/>
    <property type="match status" value="1"/>
</dbReference>
<dbReference type="Gene3D" id="1.20.1720.10">
    <property type="entry name" value="Multidrug resistance protein D"/>
    <property type="match status" value="1"/>
</dbReference>
<feature type="transmembrane region" description="Helical" evidence="8">
    <location>
        <begin position="108"/>
        <end position="129"/>
    </location>
</feature>
<evidence type="ECO:0000256" key="6">
    <source>
        <dbReference type="ARBA" id="ARBA00022989"/>
    </source>
</evidence>
<dbReference type="InterPro" id="IPR011701">
    <property type="entry name" value="MFS"/>
</dbReference>
<dbReference type="PANTHER" id="PTHR23502:SF132">
    <property type="entry name" value="POLYAMINE TRANSPORTER 2-RELATED"/>
    <property type="match status" value="1"/>
</dbReference>
<feature type="transmembrane region" description="Helical" evidence="8">
    <location>
        <begin position="86"/>
        <end position="102"/>
    </location>
</feature>
<keyword evidence="3" id="KW-0813">Transport</keyword>
<evidence type="ECO:0000256" key="3">
    <source>
        <dbReference type="ARBA" id="ARBA00022448"/>
    </source>
</evidence>
<dbReference type="SUPFAM" id="SSF103473">
    <property type="entry name" value="MFS general substrate transporter"/>
    <property type="match status" value="1"/>
</dbReference>
<dbReference type="Proteomes" id="UP000307000">
    <property type="component" value="Chromosome"/>
</dbReference>
<dbReference type="NCBIfam" id="TIGR00710">
    <property type="entry name" value="efflux_Bcr_CflA"/>
    <property type="match status" value="1"/>
</dbReference>
<dbReference type="PROSITE" id="PS50850">
    <property type="entry name" value="MFS"/>
    <property type="match status" value="1"/>
</dbReference>
<feature type="transmembrane region" description="Helical" evidence="8">
    <location>
        <begin position="171"/>
        <end position="191"/>
    </location>
</feature>
<dbReference type="AlphaFoldDB" id="A0A5B7WPV9"/>
<name>A0A5B7WPV9_9MICC</name>
<feature type="transmembrane region" description="Helical" evidence="8">
    <location>
        <begin position="253"/>
        <end position="273"/>
    </location>
</feature>
<keyword evidence="6 8" id="KW-1133">Transmembrane helix</keyword>
<feature type="transmembrane region" description="Helical" evidence="8">
    <location>
        <begin position="373"/>
        <end position="392"/>
    </location>
</feature>
<dbReference type="GO" id="GO:1990961">
    <property type="term" value="P:xenobiotic detoxification by transmembrane export across the plasma membrane"/>
    <property type="evidence" value="ECO:0007669"/>
    <property type="project" value="InterPro"/>
</dbReference>
<evidence type="ECO:0000313" key="11">
    <source>
        <dbReference type="Proteomes" id="UP000307000"/>
    </source>
</evidence>
<evidence type="ECO:0000256" key="4">
    <source>
        <dbReference type="ARBA" id="ARBA00022475"/>
    </source>
</evidence>
<evidence type="ECO:0000256" key="8">
    <source>
        <dbReference type="SAM" id="Phobius"/>
    </source>
</evidence>
<evidence type="ECO:0000256" key="7">
    <source>
        <dbReference type="ARBA" id="ARBA00023136"/>
    </source>
</evidence>
<comment type="subcellular location">
    <subcellularLocation>
        <location evidence="1">Cell membrane</location>
        <topology evidence="1">Multi-pass membrane protein</topology>
    </subcellularLocation>
</comment>
<proteinExistence type="inferred from homology"/>
<protein>
    <submittedName>
        <fullName evidence="10">Bicyclomycin resistance protein</fullName>
    </submittedName>
</protein>
<sequence length="403" mass="41306">MADMSSSPSASRLTAALFMVIVLLGTTGPLATDMYLPSFPAMQDEFSTTASGVQLTLTTFLIGMALGQLLWGAFSDRWGRTIPLRYGTLLFVLASIGAALAPSLPTLIAARGIQGVGAAAGLVISKAIVSDVTSGPRTARIFSILMTIGGVAPAVAPILGAAVAHAGGWRAVLWVLAGAAGLMALGSFAVVRETHPAAARSTGALFGPLGTVLTQRRFVGYMVQFAATFGAMMAYISASPFLYQNVMGFSPTGYALCFGVNSLGLILSGLISARLALRVPLRRTVGVALVILLVSSLVMLTLVFSGVRSPILAVVIFFMVAPVGLVMGNTTGLALEEVRRTSGSGSAALGCAQFLAGALVSPLVGLGGEDSPVAFSVTALVGLLLALGAYWSTADARHRPRRG</sequence>
<dbReference type="GO" id="GO:0005886">
    <property type="term" value="C:plasma membrane"/>
    <property type="evidence" value="ECO:0007669"/>
    <property type="project" value="UniProtKB-SubCell"/>
</dbReference>
<feature type="transmembrane region" description="Helical" evidence="8">
    <location>
        <begin position="55"/>
        <end position="74"/>
    </location>
</feature>
<dbReference type="InterPro" id="IPR020846">
    <property type="entry name" value="MFS_dom"/>
</dbReference>
<evidence type="ECO:0000259" key="9">
    <source>
        <dbReference type="PROSITE" id="PS50850"/>
    </source>
</evidence>
<dbReference type="InterPro" id="IPR004812">
    <property type="entry name" value="Efflux_drug-R_Bcr/CmlA"/>
</dbReference>
<comment type="similarity">
    <text evidence="2">Belongs to the major facilitator superfamily. Bcr/CmlA family.</text>
</comment>
<feature type="domain" description="Major facilitator superfamily (MFS) profile" evidence="9">
    <location>
        <begin position="17"/>
        <end position="397"/>
    </location>
</feature>
<keyword evidence="5 8" id="KW-0812">Transmembrane</keyword>
<feature type="transmembrane region" description="Helical" evidence="8">
    <location>
        <begin position="347"/>
        <end position="367"/>
    </location>
</feature>
<keyword evidence="11" id="KW-1185">Reference proteome</keyword>
<reference evidence="10 11" key="1">
    <citation type="submission" date="2018-12" db="EMBL/GenBank/DDBJ databases">
        <title>Complete Genome Sequence of Glutamicibacter creatinolyticus strain LGCM259,isolated from an abscess of a 12-year-old mare in Italy.</title>
        <authorList>
            <person name="Santos R.G."/>
            <person name="Silva A.L."/>
            <person name="Seyffert N."/>
            <person name="Castro T.L.P."/>
            <person name="Attili A.R."/>
            <person name="Rifici C."/>
            <person name="Mazzullo G."/>
            <person name="Brenig B."/>
            <person name="Venanzi F."/>
            <person name="Azevedo V."/>
        </authorList>
    </citation>
    <scope>NUCLEOTIDE SEQUENCE [LARGE SCALE GENOMIC DNA]</scope>
    <source>
        <strain evidence="10 11">LGCM 259</strain>
    </source>
</reference>
<accession>A0A5B7WPV9</accession>
<dbReference type="EMBL" id="CP034412">
    <property type="protein sequence ID" value="QCY46166.1"/>
    <property type="molecule type" value="Genomic_DNA"/>
</dbReference>
<feature type="transmembrane region" description="Helical" evidence="8">
    <location>
        <begin position="285"/>
        <end position="305"/>
    </location>
</feature>
<dbReference type="GO" id="GO:0042910">
    <property type="term" value="F:xenobiotic transmembrane transporter activity"/>
    <property type="evidence" value="ECO:0007669"/>
    <property type="project" value="InterPro"/>
</dbReference>
<keyword evidence="7 8" id="KW-0472">Membrane</keyword>
<dbReference type="InterPro" id="IPR036259">
    <property type="entry name" value="MFS_trans_sf"/>
</dbReference>
<evidence type="ECO:0000256" key="1">
    <source>
        <dbReference type="ARBA" id="ARBA00004651"/>
    </source>
</evidence>
<dbReference type="KEGG" id="gcr:GcLGCM259_0387"/>
<keyword evidence="4" id="KW-1003">Cell membrane</keyword>
<feature type="transmembrane region" description="Helical" evidence="8">
    <location>
        <begin position="218"/>
        <end position="238"/>
    </location>
</feature>
<gene>
    <name evidence="10" type="primary">bcr</name>
    <name evidence="10" type="ORF">GcLGCM259_0387</name>
</gene>
<evidence type="ECO:0000256" key="5">
    <source>
        <dbReference type="ARBA" id="ARBA00022692"/>
    </source>
</evidence>
<evidence type="ECO:0000256" key="2">
    <source>
        <dbReference type="ARBA" id="ARBA00006236"/>
    </source>
</evidence>
<dbReference type="PANTHER" id="PTHR23502">
    <property type="entry name" value="MAJOR FACILITATOR SUPERFAMILY"/>
    <property type="match status" value="1"/>
</dbReference>
<organism evidence="10 11">
    <name type="scientific">Glutamicibacter creatinolyticus</name>
    <dbReference type="NCBI Taxonomy" id="162496"/>
    <lineage>
        <taxon>Bacteria</taxon>
        <taxon>Bacillati</taxon>
        <taxon>Actinomycetota</taxon>
        <taxon>Actinomycetes</taxon>
        <taxon>Micrococcales</taxon>
        <taxon>Micrococcaceae</taxon>
        <taxon>Glutamicibacter</taxon>
    </lineage>
</organism>
<feature type="transmembrane region" description="Helical" evidence="8">
    <location>
        <begin position="141"/>
        <end position="165"/>
    </location>
</feature>
<evidence type="ECO:0000313" key="10">
    <source>
        <dbReference type="EMBL" id="QCY46166.1"/>
    </source>
</evidence>
<feature type="transmembrane region" description="Helical" evidence="8">
    <location>
        <begin position="311"/>
        <end position="335"/>
    </location>
</feature>